<dbReference type="PROSITE" id="PS01315">
    <property type="entry name" value="CDS"/>
    <property type="match status" value="1"/>
</dbReference>
<evidence type="ECO:0000256" key="14">
    <source>
        <dbReference type="ARBA" id="ARBA00023209"/>
    </source>
</evidence>
<feature type="transmembrane region" description="Helical" evidence="16">
    <location>
        <begin position="205"/>
        <end position="227"/>
    </location>
</feature>
<evidence type="ECO:0000256" key="7">
    <source>
        <dbReference type="ARBA" id="ARBA00022516"/>
    </source>
</evidence>
<keyword evidence="11 16" id="KW-1133">Transmembrane helix</keyword>
<reference evidence="19" key="1">
    <citation type="submission" date="2020-11" db="EMBL/GenBank/DDBJ databases">
        <title>Kefir isolates.</title>
        <authorList>
            <person name="Marcisauskas S."/>
            <person name="Kim Y."/>
            <person name="Blasche S."/>
        </authorList>
    </citation>
    <scope>NUCLEOTIDE SEQUENCE</scope>
    <source>
        <strain evidence="19">Olga-1</strain>
    </source>
</reference>
<proteinExistence type="inferred from homology"/>
<evidence type="ECO:0000313" key="20">
    <source>
        <dbReference type="Proteomes" id="UP000697127"/>
    </source>
</evidence>
<evidence type="ECO:0000256" key="12">
    <source>
        <dbReference type="ARBA" id="ARBA00023098"/>
    </source>
</evidence>
<evidence type="ECO:0000313" key="19">
    <source>
        <dbReference type="EMBL" id="KAG0690323.1"/>
    </source>
</evidence>
<comment type="pathway">
    <text evidence="4">Lipid metabolism.</text>
</comment>
<name>A0A9P6WQV7_9ASCO</name>
<keyword evidence="20" id="KW-1185">Reference proteome</keyword>
<evidence type="ECO:0000256" key="3">
    <source>
        <dbReference type="ARBA" id="ARBA00005119"/>
    </source>
</evidence>
<keyword evidence="12 16" id="KW-0443">Lipid metabolism</keyword>
<dbReference type="GO" id="GO:0016024">
    <property type="term" value="P:CDP-diacylglycerol biosynthetic process"/>
    <property type="evidence" value="ECO:0007669"/>
    <property type="project" value="UniProtKB-UniRule"/>
</dbReference>
<dbReference type="GO" id="GO:0004605">
    <property type="term" value="F:phosphatidate cytidylyltransferase activity"/>
    <property type="evidence" value="ECO:0007669"/>
    <property type="project" value="UniProtKB-UniRule"/>
</dbReference>
<comment type="similarity">
    <text evidence="5 16 17">Belongs to the CDS family.</text>
</comment>
<keyword evidence="10 16" id="KW-0548">Nucleotidyltransferase</keyword>
<dbReference type="PANTHER" id="PTHR13773">
    <property type="entry name" value="PHOSPHATIDATE CYTIDYLYLTRANSFERASE"/>
    <property type="match status" value="1"/>
</dbReference>
<dbReference type="PANTHER" id="PTHR13773:SF8">
    <property type="entry name" value="PHOSPHATIDATE CYTIDYLYLTRANSFERASE, PHOTORECEPTOR-SPECIFIC"/>
    <property type="match status" value="1"/>
</dbReference>
<dbReference type="EMBL" id="PUHW01000036">
    <property type="protein sequence ID" value="KAG0690323.1"/>
    <property type="molecule type" value="Genomic_DNA"/>
</dbReference>
<evidence type="ECO:0000256" key="6">
    <source>
        <dbReference type="ARBA" id="ARBA00012487"/>
    </source>
</evidence>
<evidence type="ECO:0000256" key="1">
    <source>
        <dbReference type="ARBA" id="ARBA00001698"/>
    </source>
</evidence>
<dbReference type="AlphaFoldDB" id="A0A9P6WQV7"/>
<keyword evidence="14 16" id="KW-0594">Phospholipid biosynthesis</keyword>
<feature type="compositionally biased region" description="Basic residues" evidence="18">
    <location>
        <begin position="1"/>
        <end position="13"/>
    </location>
</feature>
<keyword evidence="15 16" id="KW-1208">Phospholipid metabolism</keyword>
<evidence type="ECO:0000256" key="8">
    <source>
        <dbReference type="ARBA" id="ARBA00022679"/>
    </source>
</evidence>
<dbReference type="PIRSF" id="PIRSF018269">
    <property type="entry name" value="PC_trans_euk"/>
    <property type="match status" value="1"/>
</dbReference>
<comment type="caution">
    <text evidence="19">The sequence shown here is derived from an EMBL/GenBank/DDBJ whole genome shotgun (WGS) entry which is preliminary data.</text>
</comment>
<feature type="transmembrane region" description="Helical" evidence="16">
    <location>
        <begin position="233"/>
        <end position="255"/>
    </location>
</feature>
<feature type="transmembrane region" description="Helical" evidence="16">
    <location>
        <begin position="267"/>
        <end position="289"/>
    </location>
</feature>
<comment type="subcellular location">
    <subcellularLocation>
        <location evidence="2">Membrane</location>
        <topology evidence="2">Multi-pass membrane protein</topology>
    </subcellularLocation>
</comment>
<evidence type="ECO:0000256" key="13">
    <source>
        <dbReference type="ARBA" id="ARBA00023136"/>
    </source>
</evidence>
<dbReference type="InterPro" id="IPR000374">
    <property type="entry name" value="PC_trans"/>
</dbReference>
<evidence type="ECO:0000256" key="4">
    <source>
        <dbReference type="ARBA" id="ARBA00005189"/>
    </source>
</evidence>
<dbReference type="Pfam" id="PF01148">
    <property type="entry name" value="CTP_transf_1"/>
    <property type="match status" value="1"/>
</dbReference>
<evidence type="ECO:0000256" key="5">
    <source>
        <dbReference type="ARBA" id="ARBA00010185"/>
    </source>
</evidence>
<keyword evidence="9 16" id="KW-0812">Transmembrane</keyword>
<evidence type="ECO:0000256" key="9">
    <source>
        <dbReference type="ARBA" id="ARBA00022692"/>
    </source>
</evidence>
<dbReference type="Proteomes" id="UP000697127">
    <property type="component" value="Unassembled WGS sequence"/>
</dbReference>
<evidence type="ECO:0000256" key="2">
    <source>
        <dbReference type="ARBA" id="ARBA00004141"/>
    </source>
</evidence>
<sequence length="464" mass="52924">MKKPTKQTARKRINKDVISDSHDDDDVDNNNNNLQPQISRPSETEDDETHTVSAKDNINSPVINEKESKKQTFIVRTIWTLIMTLILFATLTAGQFWTIVAVLVIQITVFRECINITTQRAKMEELKYTHPLNWWFLITTIFYLDGRNLIKNFLTNFVVSDYTSVIAIKLVMHHRFISYLMYVTGFVGFVASLRKGYLKFQFAQLCVTHMTLLLVILQGHCIVNNILHGMFWFIVPAGLVIINDIFAYLCGITFGKTQLISISPKKTVEGFVGAWICTTFSSILLTYIFSNLNYFICPVSDNIYTNFFSVVECDPNAIFIPQIYTLPSFLVDILHKEFIQVKPIYFHTMVISMFASLIAPFGGFFASGLKRAFKIKDFGRTIPGHGGITDRMDCQFLMGSFSYLYYETFISTHNVNVGNILQSIIVNLEPQDIIILLKSLVSYLFKIGIIDESNLQKIIIALSA</sequence>
<keyword evidence="7 16" id="KW-0444">Lipid biosynthesis</keyword>
<evidence type="ECO:0000256" key="10">
    <source>
        <dbReference type="ARBA" id="ARBA00022695"/>
    </source>
</evidence>
<comment type="catalytic activity">
    <reaction evidence="1 16 17">
        <text>a 1,2-diacyl-sn-glycero-3-phosphate + CTP + H(+) = a CDP-1,2-diacyl-sn-glycerol + diphosphate</text>
        <dbReference type="Rhea" id="RHEA:16229"/>
        <dbReference type="ChEBI" id="CHEBI:15378"/>
        <dbReference type="ChEBI" id="CHEBI:33019"/>
        <dbReference type="ChEBI" id="CHEBI:37563"/>
        <dbReference type="ChEBI" id="CHEBI:58332"/>
        <dbReference type="ChEBI" id="CHEBI:58608"/>
        <dbReference type="EC" id="2.7.7.41"/>
    </reaction>
</comment>
<keyword evidence="13 16" id="KW-0472">Membrane</keyword>
<organism evidence="19 20">
    <name type="scientific">Pichia californica</name>
    <dbReference type="NCBI Taxonomy" id="460514"/>
    <lineage>
        <taxon>Eukaryota</taxon>
        <taxon>Fungi</taxon>
        <taxon>Dikarya</taxon>
        <taxon>Ascomycota</taxon>
        <taxon>Saccharomycotina</taxon>
        <taxon>Pichiomycetes</taxon>
        <taxon>Pichiales</taxon>
        <taxon>Pichiaceae</taxon>
        <taxon>Pichia</taxon>
    </lineage>
</organism>
<protein>
    <recommendedName>
        <fullName evidence="6 16">Phosphatidate cytidylyltransferase</fullName>
        <ecNumber evidence="6 16">2.7.7.41</ecNumber>
    </recommendedName>
</protein>
<feature type="region of interest" description="Disordered" evidence="18">
    <location>
        <begin position="1"/>
        <end position="61"/>
    </location>
</feature>
<feature type="transmembrane region" description="Helical" evidence="16">
    <location>
        <begin position="176"/>
        <end position="193"/>
    </location>
</feature>
<feature type="transmembrane region" description="Helical" evidence="16">
    <location>
        <begin position="344"/>
        <end position="366"/>
    </location>
</feature>
<dbReference type="GO" id="GO:0005789">
    <property type="term" value="C:endoplasmic reticulum membrane"/>
    <property type="evidence" value="ECO:0007669"/>
    <property type="project" value="TreeGrafter"/>
</dbReference>
<gene>
    <name evidence="19" type="ORF">C6P40_003247</name>
</gene>
<feature type="transmembrane region" description="Helical" evidence="16">
    <location>
        <begin position="73"/>
        <end position="90"/>
    </location>
</feature>
<comment type="pathway">
    <text evidence="3 16 17">Phospholipid metabolism; CDP-diacylglycerol biosynthesis; CDP-diacylglycerol from sn-glycerol 3-phosphate: step 3/3.</text>
</comment>
<evidence type="ECO:0000256" key="11">
    <source>
        <dbReference type="ARBA" id="ARBA00022989"/>
    </source>
</evidence>
<evidence type="ECO:0000256" key="18">
    <source>
        <dbReference type="SAM" id="MobiDB-lite"/>
    </source>
</evidence>
<dbReference type="EC" id="2.7.7.41" evidence="6 16"/>
<evidence type="ECO:0000256" key="17">
    <source>
        <dbReference type="RuleBase" id="RU003938"/>
    </source>
</evidence>
<keyword evidence="8 16" id="KW-0808">Transferase</keyword>
<dbReference type="InterPro" id="IPR016720">
    <property type="entry name" value="PC_Trfase_euk"/>
</dbReference>
<evidence type="ECO:0000256" key="16">
    <source>
        <dbReference type="PIRNR" id="PIRNR018269"/>
    </source>
</evidence>
<evidence type="ECO:0000256" key="15">
    <source>
        <dbReference type="ARBA" id="ARBA00023264"/>
    </source>
</evidence>
<feature type="compositionally biased region" description="Polar residues" evidence="18">
    <location>
        <begin position="51"/>
        <end position="61"/>
    </location>
</feature>
<accession>A0A9P6WQV7</accession>